<feature type="domain" description="Gfo/Idh/MocA-like oxidoreductase N-terminal" evidence="2">
    <location>
        <begin position="5"/>
        <end position="118"/>
    </location>
</feature>
<dbReference type="InterPro" id="IPR036291">
    <property type="entry name" value="NAD(P)-bd_dom_sf"/>
</dbReference>
<feature type="region of interest" description="Disordered" evidence="1">
    <location>
        <begin position="154"/>
        <end position="177"/>
    </location>
</feature>
<evidence type="ECO:0000313" key="3">
    <source>
        <dbReference type="EMBL" id="MFC7189635.1"/>
    </source>
</evidence>
<evidence type="ECO:0000313" key="4">
    <source>
        <dbReference type="Proteomes" id="UP001596417"/>
    </source>
</evidence>
<name>A0ABD5YK66_9EURY</name>
<dbReference type="InterPro" id="IPR052515">
    <property type="entry name" value="Gfo/Idh/MocA_Oxidoreductase"/>
</dbReference>
<proteinExistence type="predicted"/>
<evidence type="ECO:0000259" key="2">
    <source>
        <dbReference type="Pfam" id="PF01408"/>
    </source>
</evidence>
<dbReference type="InterPro" id="IPR000683">
    <property type="entry name" value="Gfo/Idh/MocA-like_OxRdtase_N"/>
</dbReference>
<dbReference type="RefSeq" id="WP_390205093.1">
    <property type="nucleotide sequence ID" value="NZ_JBHTAX010000001.1"/>
</dbReference>
<dbReference type="Pfam" id="PF01408">
    <property type="entry name" value="GFO_IDH_MocA"/>
    <property type="match status" value="1"/>
</dbReference>
<dbReference type="PANTHER" id="PTHR43249">
    <property type="entry name" value="UDP-N-ACETYL-2-AMINO-2-DEOXY-D-GLUCURONATE OXIDASE"/>
    <property type="match status" value="1"/>
</dbReference>
<gene>
    <name evidence="3" type="ORF">ACFQL7_07050</name>
</gene>
<dbReference type="PANTHER" id="PTHR43249:SF1">
    <property type="entry name" value="D-GLUCOSIDE 3-DEHYDROGENASE"/>
    <property type="match status" value="1"/>
</dbReference>
<dbReference type="EMBL" id="JBHTAX010000001">
    <property type="protein sequence ID" value="MFC7189635.1"/>
    <property type="molecule type" value="Genomic_DNA"/>
</dbReference>
<accession>A0ABD5YK66</accession>
<organism evidence="3 4">
    <name type="scientific">Halocatena marina</name>
    <dbReference type="NCBI Taxonomy" id="2934937"/>
    <lineage>
        <taxon>Archaea</taxon>
        <taxon>Methanobacteriati</taxon>
        <taxon>Methanobacteriota</taxon>
        <taxon>Stenosarchaea group</taxon>
        <taxon>Halobacteria</taxon>
        <taxon>Halobacteriales</taxon>
        <taxon>Natronomonadaceae</taxon>
        <taxon>Halocatena</taxon>
    </lineage>
</organism>
<feature type="compositionally biased region" description="Low complexity" evidence="1">
    <location>
        <begin position="155"/>
        <end position="164"/>
    </location>
</feature>
<keyword evidence="4" id="KW-1185">Reference proteome</keyword>
<comment type="caution">
    <text evidence="3">The sequence shown here is derived from an EMBL/GenBank/DDBJ whole genome shotgun (WGS) entry which is preliminary data.</text>
</comment>
<dbReference type="Gene3D" id="3.40.50.720">
    <property type="entry name" value="NAD(P)-binding Rossmann-like Domain"/>
    <property type="match status" value="1"/>
</dbReference>
<protein>
    <submittedName>
        <fullName evidence="3">Gfo/Idh/MocA family protein</fullName>
    </submittedName>
</protein>
<dbReference type="Proteomes" id="UP001596417">
    <property type="component" value="Unassembled WGS sequence"/>
</dbReference>
<dbReference type="SUPFAM" id="SSF51735">
    <property type="entry name" value="NAD(P)-binding Rossmann-fold domains"/>
    <property type="match status" value="1"/>
</dbReference>
<evidence type="ECO:0000256" key="1">
    <source>
        <dbReference type="SAM" id="MobiDB-lite"/>
    </source>
</evidence>
<dbReference type="AlphaFoldDB" id="A0ABD5YK66"/>
<reference evidence="3 4" key="1">
    <citation type="journal article" date="2019" name="Int. J. Syst. Evol. Microbiol.">
        <title>The Global Catalogue of Microorganisms (GCM) 10K type strain sequencing project: providing services to taxonomists for standard genome sequencing and annotation.</title>
        <authorList>
            <consortium name="The Broad Institute Genomics Platform"/>
            <consortium name="The Broad Institute Genome Sequencing Center for Infectious Disease"/>
            <person name="Wu L."/>
            <person name="Ma J."/>
        </authorList>
    </citation>
    <scope>NUCLEOTIDE SEQUENCE [LARGE SCALE GENOMIC DNA]</scope>
    <source>
        <strain evidence="3 4">RDMS1</strain>
    </source>
</reference>
<dbReference type="Gene3D" id="3.30.360.10">
    <property type="entry name" value="Dihydrodipicolinate Reductase, domain 2"/>
    <property type="match status" value="1"/>
</dbReference>
<sequence>MSEDFRIAIAGIGAVAEMHALSIADIEHATLVGGSCRTEAKGRAFAETYDCEWYSETEPMLEATEPDVLIVCTPSGAHLEPTITAADHGVDVLCEKPLEITTDRIDEMVATADAAGITLGGVFQQRFTDLLGKVHEAAVDSRFGQLSVANAYVPGGATTSTTTGRGKGPRSLTAAVR</sequence>